<dbReference type="EMBL" id="SNRY01000786">
    <property type="protein sequence ID" value="KAA6336491.1"/>
    <property type="molecule type" value="Genomic_DNA"/>
</dbReference>
<dbReference type="InterPro" id="IPR003615">
    <property type="entry name" value="HNH_nuc"/>
</dbReference>
<dbReference type="GO" id="GO:0004519">
    <property type="term" value="F:endonuclease activity"/>
    <property type="evidence" value="ECO:0007669"/>
    <property type="project" value="InterPro"/>
</dbReference>
<comment type="caution">
    <text evidence="2">The sequence shown here is derived from an EMBL/GenBank/DDBJ whole genome shotgun (WGS) entry which is preliminary data.</text>
</comment>
<name>A0A5J4RU48_9ZZZZ</name>
<protein>
    <recommendedName>
        <fullName evidence="1">HNH domain-containing protein</fullName>
    </recommendedName>
</protein>
<dbReference type="CDD" id="cd00085">
    <property type="entry name" value="HNHc"/>
    <property type="match status" value="1"/>
</dbReference>
<proteinExistence type="predicted"/>
<sequence>MPNRFYDNQYIDYNLICSVDKGYKISGAERSYFLPRATTKLKPRYGRHQVWYANQLKDKEEREKAIDYVIDCIAEVNRFNSTNDEHKYDESKRGTTTLDVMKRSRKDRQDCIDYHGKACKICGFDFEKTYGDIGKEFIEVHHIESITILSRHDKYVGTDPIKDLIPLCSNCHSMLHRKRPAYTPENIKSNLKKQSW</sequence>
<dbReference type="GO" id="GO:0008270">
    <property type="term" value="F:zinc ion binding"/>
    <property type="evidence" value="ECO:0007669"/>
    <property type="project" value="InterPro"/>
</dbReference>
<organism evidence="2">
    <name type="scientific">termite gut metagenome</name>
    <dbReference type="NCBI Taxonomy" id="433724"/>
    <lineage>
        <taxon>unclassified sequences</taxon>
        <taxon>metagenomes</taxon>
        <taxon>organismal metagenomes</taxon>
    </lineage>
</organism>
<evidence type="ECO:0000313" key="2">
    <source>
        <dbReference type="EMBL" id="KAA6336491.1"/>
    </source>
</evidence>
<evidence type="ECO:0000259" key="1">
    <source>
        <dbReference type="Pfam" id="PF01844"/>
    </source>
</evidence>
<dbReference type="InterPro" id="IPR002711">
    <property type="entry name" value="HNH"/>
</dbReference>
<dbReference type="GO" id="GO:0003676">
    <property type="term" value="F:nucleic acid binding"/>
    <property type="evidence" value="ECO:0007669"/>
    <property type="project" value="InterPro"/>
</dbReference>
<feature type="domain" description="HNH" evidence="1">
    <location>
        <begin position="119"/>
        <end position="177"/>
    </location>
</feature>
<dbReference type="Gene3D" id="1.10.30.50">
    <property type="match status" value="1"/>
</dbReference>
<accession>A0A5J4RU48</accession>
<reference evidence="2" key="1">
    <citation type="submission" date="2019-03" db="EMBL/GenBank/DDBJ databases">
        <title>Single cell metagenomics reveals metabolic interactions within the superorganism composed of flagellate Streblomastix strix and complex community of Bacteroidetes bacteria on its surface.</title>
        <authorList>
            <person name="Treitli S.C."/>
            <person name="Kolisko M."/>
            <person name="Husnik F."/>
            <person name="Keeling P."/>
            <person name="Hampl V."/>
        </authorList>
    </citation>
    <scope>NUCLEOTIDE SEQUENCE</scope>
    <source>
        <strain evidence="2">STM</strain>
    </source>
</reference>
<dbReference type="Pfam" id="PF01844">
    <property type="entry name" value="HNH"/>
    <property type="match status" value="1"/>
</dbReference>
<gene>
    <name evidence="2" type="ORF">EZS27_015348</name>
</gene>
<dbReference type="AlphaFoldDB" id="A0A5J4RU48"/>